<dbReference type="EMBL" id="AYRZ02000006">
    <property type="protein sequence ID" value="PHT78124.1"/>
    <property type="molecule type" value="Genomic_DNA"/>
</dbReference>
<dbReference type="Proteomes" id="UP000222542">
    <property type="component" value="Unassembled WGS sequence"/>
</dbReference>
<accession>A0A2G2Z838</accession>
<evidence type="ECO:0000313" key="2">
    <source>
        <dbReference type="EMBL" id="PHT78124.1"/>
    </source>
</evidence>
<name>A0A2G2Z838_CAPAN</name>
<feature type="region of interest" description="Disordered" evidence="1">
    <location>
        <begin position="221"/>
        <end position="251"/>
    </location>
</feature>
<dbReference type="Gramene" id="PHT78124">
    <property type="protein sequence ID" value="PHT78124"/>
    <property type="gene ID" value="T459_16176"/>
</dbReference>
<organism evidence="2 3">
    <name type="scientific">Capsicum annuum</name>
    <name type="common">Capsicum pepper</name>
    <dbReference type="NCBI Taxonomy" id="4072"/>
    <lineage>
        <taxon>Eukaryota</taxon>
        <taxon>Viridiplantae</taxon>
        <taxon>Streptophyta</taxon>
        <taxon>Embryophyta</taxon>
        <taxon>Tracheophyta</taxon>
        <taxon>Spermatophyta</taxon>
        <taxon>Magnoliopsida</taxon>
        <taxon>eudicotyledons</taxon>
        <taxon>Gunneridae</taxon>
        <taxon>Pentapetalae</taxon>
        <taxon>asterids</taxon>
        <taxon>lamiids</taxon>
        <taxon>Solanales</taxon>
        <taxon>Solanaceae</taxon>
        <taxon>Solanoideae</taxon>
        <taxon>Capsiceae</taxon>
        <taxon>Capsicum</taxon>
    </lineage>
</organism>
<evidence type="ECO:0000313" key="3">
    <source>
        <dbReference type="Proteomes" id="UP000222542"/>
    </source>
</evidence>
<sequence>MKNKSGREQERQERRPSSNPNRLENAIALRPSTNTTSPANGTRVMVKRSHDALGESSHPPSAGGGTTHKRTVGMTFSPLGRVIVSYPNSAFPIFDAAQLTVYIPMDLPQPCPSVASTKDRFNDSIQPLQGQPEVVFKDNAKEQEAQGVEEPAAVAAKPLSDIYGGATTHKRPLFDPTRLTVDLPMDPPRPYSSPVSNKDGSENLHREVVEDNAEELAAQGVEAAAKPRPDMQPYRGVSGLNGSNCSSQPDLGSGRDKLGIKAWFMVSGSGCPEPYRELSIIEGCAHYTLVEVQRLQARYDGYGALCYDPRFVDGDGVMLYFHGEKETDFAIFSDDNLHINAHLIGTQPQGRKCDFTWVQTFSGMFYTHTLVLGSKKVSNWDENVHAFTVQWNLEIVDILTDGDAE</sequence>
<evidence type="ECO:0000256" key="1">
    <source>
        <dbReference type="SAM" id="MobiDB-lite"/>
    </source>
</evidence>
<reference evidence="2 3" key="2">
    <citation type="journal article" date="2017" name="Genome Biol.">
        <title>New reference genome sequences of hot pepper reveal the massive evolution of plant disease-resistance genes by retroduplication.</title>
        <authorList>
            <person name="Kim S."/>
            <person name="Park J."/>
            <person name="Yeom S.I."/>
            <person name="Kim Y.M."/>
            <person name="Seo E."/>
            <person name="Kim K.T."/>
            <person name="Kim M.S."/>
            <person name="Lee J.M."/>
            <person name="Cheong K."/>
            <person name="Shin H.S."/>
            <person name="Kim S.B."/>
            <person name="Han K."/>
            <person name="Lee J."/>
            <person name="Park M."/>
            <person name="Lee H.A."/>
            <person name="Lee H.Y."/>
            <person name="Lee Y."/>
            <person name="Oh S."/>
            <person name="Lee J.H."/>
            <person name="Choi E."/>
            <person name="Choi E."/>
            <person name="Lee S.E."/>
            <person name="Jeon J."/>
            <person name="Kim H."/>
            <person name="Choi G."/>
            <person name="Song H."/>
            <person name="Lee J."/>
            <person name="Lee S.C."/>
            <person name="Kwon J.K."/>
            <person name="Lee H.Y."/>
            <person name="Koo N."/>
            <person name="Hong Y."/>
            <person name="Kim R.W."/>
            <person name="Kang W.H."/>
            <person name="Huh J.H."/>
            <person name="Kang B.C."/>
            <person name="Yang T.J."/>
            <person name="Lee Y.H."/>
            <person name="Bennetzen J.L."/>
            <person name="Choi D."/>
        </authorList>
    </citation>
    <scope>NUCLEOTIDE SEQUENCE [LARGE SCALE GENOMIC DNA]</scope>
    <source>
        <strain evidence="3">cv. CM334</strain>
    </source>
</reference>
<dbReference type="AlphaFoldDB" id="A0A2G2Z838"/>
<dbReference type="PANTHER" id="PTHR31656">
    <property type="entry name" value="ROOT CAP DOMAIN-CONTAINING PROTEIN"/>
    <property type="match status" value="1"/>
</dbReference>
<dbReference type="STRING" id="4072.A0A2G2Z838"/>
<reference evidence="2 3" key="1">
    <citation type="journal article" date="2014" name="Nat. Genet.">
        <title>Genome sequence of the hot pepper provides insights into the evolution of pungency in Capsicum species.</title>
        <authorList>
            <person name="Kim S."/>
            <person name="Park M."/>
            <person name="Yeom S.I."/>
            <person name="Kim Y.M."/>
            <person name="Lee J.M."/>
            <person name="Lee H.A."/>
            <person name="Seo E."/>
            <person name="Choi J."/>
            <person name="Cheong K."/>
            <person name="Kim K.T."/>
            <person name="Jung K."/>
            <person name="Lee G.W."/>
            <person name="Oh S.K."/>
            <person name="Bae C."/>
            <person name="Kim S.B."/>
            <person name="Lee H.Y."/>
            <person name="Kim S.Y."/>
            <person name="Kim M.S."/>
            <person name="Kang B.C."/>
            <person name="Jo Y.D."/>
            <person name="Yang H.B."/>
            <person name="Jeong H.J."/>
            <person name="Kang W.H."/>
            <person name="Kwon J.K."/>
            <person name="Shin C."/>
            <person name="Lim J.Y."/>
            <person name="Park J.H."/>
            <person name="Huh J.H."/>
            <person name="Kim J.S."/>
            <person name="Kim B.D."/>
            <person name="Cohen O."/>
            <person name="Paran I."/>
            <person name="Suh M.C."/>
            <person name="Lee S.B."/>
            <person name="Kim Y.K."/>
            <person name="Shin Y."/>
            <person name="Noh S.J."/>
            <person name="Park J."/>
            <person name="Seo Y.S."/>
            <person name="Kwon S.Y."/>
            <person name="Kim H.A."/>
            <person name="Park J.M."/>
            <person name="Kim H.J."/>
            <person name="Choi S.B."/>
            <person name="Bosland P.W."/>
            <person name="Reeves G."/>
            <person name="Jo S.H."/>
            <person name="Lee B.W."/>
            <person name="Cho H.T."/>
            <person name="Choi H.S."/>
            <person name="Lee M.S."/>
            <person name="Yu Y."/>
            <person name="Do Choi Y."/>
            <person name="Park B.S."/>
            <person name="van Deynze A."/>
            <person name="Ashrafi H."/>
            <person name="Hill T."/>
            <person name="Kim W.T."/>
            <person name="Pai H.S."/>
            <person name="Ahn H.K."/>
            <person name="Yeam I."/>
            <person name="Giovannoni J.J."/>
            <person name="Rose J.K."/>
            <person name="Sorensen I."/>
            <person name="Lee S.J."/>
            <person name="Kim R.W."/>
            <person name="Choi I.Y."/>
            <person name="Choi B.S."/>
            <person name="Lim J.S."/>
            <person name="Lee Y.H."/>
            <person name="Choi D."/>
        </authorList>
    </citation>
    <scope>NUCLEOTIDE SEQUENCE [LARGE SCALE GENOMIC DNA]</scope>
    <source>
        <strain evidence="3">cv. CM334</strain>
    </source>
</reference>
<protein>
    <submittedName>
        <fullName evidence="2">Uncharacterized protein</fullName>
    </submittedName>
</protein>
<proteinExistence type="predicted"/>
<keyword evidence="3" id="KW-1185">Reference proteome</keyword>
<comment type="caution">
    <text evidence="2">The sequence shown here is derived from an EMBL/GenBank/DDBJ whole genome shotgun (WGS) entry which is preliminary data.</text>
</comment>
<feature type="region of interest" description="Disordered" evidence="1">
    <location>
        <begin position="1"/>
        <end position="69"/>
    </location>
</feature>
<gene>
    <name evidence="2" type="ORF">T459_16176</name>
</gene>
<feature type="compositionally biased region" description="Polar residues" evidence="1">
    <location>
        <begin position="31"/>
        <end position="40"/>
    </location>
</feature>
<feature type="compositionally biased region" description="Polar residues" evidence="1">
    <location>
        <begin position="240"/>
        <end position="250"/>
    </location>
</feature>
<feature type="compositionally biased region" description="Basic and acidic residues" evidence="1">
    <location>
        <begin position="1"/>
        <end position="16"/>
    </location>
</feature>